<dbReference type="SMART" id="SM00028">
    <property type="entry name" value="TPR"/>
    <property type="match status" value="1"/>
</dbReference>
<dbReference type="Gene3D" id="1.25.40.10">
    <property type="entry name" value="Tetratricopeptide repeat domain"/>
    <property type="match status" value="1"/>
</dbReference>
<feature type="chain" id="PRO_5021737109" evidence="2">
    <location>
        <begin position="24"/>
        <end position="268"/>
    </location>
</feature>
<dbReference type="Proteomes" id="UP000319383">
    <property type="component" value="Chromosome"/>
</dbReference>
<dbReference type="PANTHER" id="PTHR47908">
    <property type="match status" value="1"/>
</dbReference>
<keyword evidence="2" id="KW-0732">Signal</keyword>
<keyword evidence="3" id="KW-0449">Lipoprotein</keyword>
<dbReference type="SUPFAM" id="SSF48452">
    <property type="entry name" value="TPR-like"/>
    <property type="match status" value="1"/>
</dbReference>
<dbReference type="InterPro" id="IPR011990">
    <property type="entry name" value="TPR-like_helical_dom_sf"/>
</dbReference>
<protein>
    <submittedName>
        <fullName evidence="3">Lipoprotein NlpI</fullName>
    </submittedName>
</protein>
<dbReference type="RefSeq" id="WP_145378161.1">
    <property type="nucleotide sequence ID" value="NZ_CP036276.1"/>
</dbReference>
<evidence type="ECO:0000256" key="1">
    <source>
        <dbReference type="PROSITE-ProRule" id="PRU00339"/>
    </source>
</evidence>
<keyword evidence="4" id="KW-1185">Reference proteome</keyword>
<dbReference type="EMBL" id="CP036276">
    <property type="protein sequence ID" value="QDU45641.1"/>
    <property type="molecule type" value="Genomic_DNA"/>
</dbReference>
<feature type="repeat" description="TPR" evidence="1">
    <location>
        <begin position="62"/>
        <end position="95"/>
    </location>
</feature>
<sequence precursor="true">MLCRVLLLMVSAVCLLLARPLVADDKPDVRPLYQRQTKKVEKTYKEAIEKQTAAIEADPANDRAYSRRGDAYFFTGQYDKAVTDYEKMVELDPEIAVQHWRLGLAYYYAGQYAKTAKQLGLYHAYDDQDRENGIWIFLAQAQADGVAAARKKMIRYKKDDRPPLPDVYRMFEGKLTADELLKRIEAEIKQKKLPQATREQRLFYAHLYIGLFAEAEKNPQQARQSFLAATEQTWPLKAGGGPAYMWHCARLRLLELDKAATSDAKAKD</sequence>
<dbReference type="AlphaFoldDB" id="A0A517ZT24"/>
<proteinExistence type="predicted"/>
<dbReference type="KEGG" id="sdyn:Mal52_41360"/>
<dbReference type="PROSITE" id="PS50293">
    <property type="entry name" value="TPR_REGION"/>
    <property type="match status" value="1"/>
</dbReference>
<feature type="signal peptide" evidence="2">
    <location>
        <begin position="1"/>
        <end position="23"/>
    </location>
</feature>
<gene>
    <name evidence="3" type="primary">nlpI_2</name>
    <name evidence="3" type="ORF">Mal52_41360</name>
</gene>
<evidence type="ECO:0000256" key="2">
    <source>
        <dbReference type="SAM" id="SignalP"/>
    </source>
</evidence>
<organism evidence="3 4">
    <name type="scientific">Symmachiella dynata</name>
    <dbReference type="NCBI Taxonomy" id="2527995"/>
    <lineage>
        <taxon>Bacteria</taxon>
        <taxon>Pseudomonadati</taxon>
        <taxon>Planctomycetota</taxon>
        <taxon>Planctomycetia</taxon>
        <taxon>Planctomycetales</taxon>
        <taxon>Planctomycetaceae</taxon>
        <taxon>Symmachiella</taxon>
    </lineage>
</organism>
<keyword evidence="1" id="KW-0802">TPR repeat</keyword>
<evidence type="ECO:0000313" key="4">
    <source>
        <dbReference type="Proteomes" id="UP000319383"/>
    </source>
</evidence>
<dbReference type="PROSITE" id="PS50005">
    <property type="entry name" value="TPR"/>
    <property type="match status" value="1"/>
</dbReference>
<dbReference type="Pfam" id="PF13414">
    <property type="entry name" value="TPR_11"/>
    <property type="match status" value="1"/>
</dbReference>
<dbReference type="PANTHER" id="PTHR47908:SF2">
    <property type="entry name" value="TETRATRICOPEPTIDE REPEAT (TPR)-LIKE SUPERFAMILY PROTEIN"/>
    <property type="match status" value="1"/>
</dbReference>
<accession>A0A517ZT24</accession>
<reference evidence="3 4" key="1">
    <citation type="submission" date="2019-02" db="EMBL/GenBank/DDBJ databases">
        <title>Deep-cultivation of Planctomycetes and their phenomic and genomic characterization uncovers novel biology.</title>
        <authorList>
            <person name="Wiegand S."/>
            <person name="Jogler M."/>
            <person name="Boedeker C."/>
            <person name="Pinto D."/>
            <person name="Vollmers J."/>
            <person name="Rivas-Marin E."/>
            <person name="Kohn T."/>
            <person name="Peeters S.H."/>
            <person name="Heuer A."/>
            <person name="Rast P."/>
            <person name="Oberbeckmann S."/>
            <person name="Bunk B."/>
            <person name="Jeske O."/>
            <person name="Meyerdierks A."/>
            <person name="Storesund J.E."/>
            <person name="Kallscheuer N."/>
            <person name="Luecker S."/>
            <person name="Lage O.M."/>
            <person name="Pohl T."/>
            <person name="Merkel B.J."/>
            <person name="Hornburger P."/>
            <person name="Mueller R.-W."/>
            <person name="Bruemmer F."/>
            <person name="Labrenz M."/>
            <person name="Spormann A.M."/>
            <person name="Op den Camp H."/>
            <person name="Overmann J."/>
            <person name="Amann R."/>
            <person name="Jetten M.S.M."/>
            <person name="Mascher T."/>
            <person name="Medema M.H."/>
            <person name="Devos D.P."/>
            <person name="Kaster A.-K."/>
            <person name="Ovreas L."/>
            <person name="Rohde M."/>
            <person name="Galperin M.Y."/>
            <person name="Jogler C."/>
        </authorList>
    </citation>
    <scope>NUCLEOTIDE SEQUENCE [LARGE SCALE GENOMIC DNA]</scope>
    <source>
        <strain evidence="3 4">Mal52</strain>
    </source>
</reference>
<dbReference type="InterPro" id="IPR019734">
    <property type="entry name" value="TPR_rpt"/>
</dbReference>
<evidence type="ECO:0000313" key="3">
    <source>
        <dbReference type="EMBL" id="QDU45641.1"/>
    </source>
</evidence>
<name>A0A517ZT24_9PLAN</name>